<sequence length="216" mass="25674">MNESQHQQSQTRWLPNILMIVLETVFSFILKHDRLVRLQSQPFIDRQLTLKINSYLPYFDFYVQFTDKGVLFDEHAPEQPIDLTINSTMIELIRIFLMGNTRAIRKLRFEGDLSLKAPIRDLFLQLSLPKLLSDWQKWFKQSDDAELSTASKKRIAPLLKTIEDQRTEIQSLKDEVKQHKQYQRQLKTQIKYFKLAVTTISLLFIIVLVYNLLRIF</sequence>
<dbReference type="HOGENOM" id="CLU_1280903_0_0_6"/>
<evidence type="ECO:0000313" key="4">
    <source>
        <dbReference type="Proteomes" id="UP000014568"/>
    </source>
</evidence>
<evidence type="ECO:0000313" key="3">
    <source>
        <dbReference type="EMBL" id="EPF71963.1"/>
    </source>
</evidence>
<dbReference type="EMBL" id="ATGI01000031">
    <property type="protein sequence ID" value="EPF71963.1"/>
    <property type="molecule type" value="Genomic_DNA"/>
</dbReference>
<dbReference type="STRING" id="632955.GCA_000829675_01594"/>
<protein>
    <recommendedName>
        <fullName evidence="5">SCP2 domain-containing protein</fullName>
    </recommendedName>
</protein>
<name>S3N001_9GAMM</name>
<keyword evidence="4" id="KW-1185">Reference proteome</keyword>
<keyword evidence="2" id="KW-1133">Transmembrane helix</keyword>
<dbReference type="eggNOG" id="ENOG5033FZ3">
    <property type="taxonomic scope" value="Bacteria"/>
</dbReference>
<evidence type="ECO:0000256" key="2">
    <source>
        <dbReference type="SAM" id="Phobius"/>
    </source>
</evidence>
<dbReference type="Proteomes" id="UP000014568">
    <property type="component" value="Unassembled WGS sequence"/>
</dbReference>
<gene>
    <name evidence="3" type="ORF">F945_02309</name>
</gene>
<organism evidence="3 4">
    <name type="scientific">Acinetobacter rudis CIP 110305</name>
    <dbReference type="NCBI Taxonomy" id="421052"/>
    <lineage>
        <taxon>Bacteria</taxon>
        <taxon>Pseudomonadati</taxon>
        <taxon>Pseudomonadota</taxon>
        <taxon>Gammaproteobacteria</taxon>
        <taxon>Moraxellales</taxon>
        <taxon>Moraxellaceae</taxon>
        <taxon>Acinetobacter</taxon>
    </lineage>
</organism>
<accession>S3N001</accession>
<feature type="coiled-coil region" evidence="1">
    <location>
        <begin position="162"/>
        <end position="189"/>
    </location>
</feature>
<keyword evidence="2" id="KW-0812">Transmembrane</keyword>
<dbReference type="RefSeq" id="WP_016656713.1">
    <property type="nucleotide sequence ID" value="NZ_KE340353.1"/>
</dbReference>
<dbReference type="PATRIC" id="fig|421052.3.peg.2253"/>
<reference evidence="3 4" key="1">
    <citation type="submission" date="2013-06" db="EMBL/GenBank/DDBJ databases">
        <title>The Genome Sequence of Acinetobacter rudis CIP 110305.</title>
        <authorList>
            <consortium name="The Broad Institute Genome Sequencing Platform"/>
            <consortium name="The Broad Institute Genome Sequencing Center for Infectious Disease"/>
            <person name="Cerqueira G."/>
            <person name="Feldgarden M."/>
            <person name="Courvalin P."/>
            <person name="Perichon B."/>
            <person name="Grillot-Courvalin C."/>
            <person name="Clermont D."/>
            <person name="Rocha E."/>
            <person name="Yoon E.-J."/>
            <person name="Nemec A."/>
            <person name="Young S.K."/>
            <person name="Zeng Q."/>
            <person name="Gargeya S."/>
            <person name="Fitzgerald M."/>
            <person name="Abouelleil A."/>
            <person name="Alvarado L."/>
            <person name="Berlin A.M."/>
            <person name="Chapman S.B."/>
            <person name="Dewar J."/>
            <person name="Goldberg J."/>
            <person name="Griggs A."/>
            <person name="Gujja S."/>
            <person name="Hansen M."/>
            <person name="Howarth C."/>
            <person name="Imamovic A."/>
            <person name="Larimer J."/>
            <person name="McCowan C."/>
            <person name="Murphy C."/>
            <person name="Pearson M."/>
            <person name="Priest M."/>
            <person name="Roberts A."/>
            <person name="Saif S."/>
            <person name="Shea T."/>
            <person name="Sykes S."/>
            <person name="Wortman J."/>
            <person name="Nusbaum C."/>
            <person name="Birren B."/>
        </authorList>
    </citation>
    <scope>NUCLEOTIDE SEQUENCE [LARGE SCALE GENOMIC DNA]</scope>
    <source>
        <strain evidence="3 4">CIP 110305</strain>
    </source>
</reference>
<keyword evidence="1" id="KW-0175">Coiled coil</keyword>
<dbReference type="AlphaFoldDB" id="S3N001"/>
<proteinExistence type="predicted"/>
<feature type="transmembrane region" description="Helical" evidence="2">
    <location>
        <begin position="12"/>
        <end position="30"/>
    </location>
</feature>
<evidence type="ECO:0000256" key="1">
    <source>
        <dbReference type="SAM" id="Coils"/>
    </source>
</evidence>
<comment type="caution">
    <text evidence="3">The sequence shown here is derived from an EMBL/GenBank/DDBJ whole genome shotgun (WGS) entry which is preliminary data.</text>
</comment>
<dbReference type="OrthoDB" id="6705724at2"/>
<keyword evidence="2" id="KW-0472">Membrane</keyword>
<evidence type="ECO:0008006" key="5">
    <source>
        <dbReference type="Google" id="ProtNLM"/>
    </source>
</evidence>
<feature type="transmembrane region" description="Helical" evidence="2">
    <location>
        <begin position="192"/>
        <end position="213"/>
    </location>
</feature>